<organism evidence="1 2">
    <name type="scientific">Rhodococcoides corynebacterioides</name>
    <dbReference type="NCBI Taxonomy" id="53972"/>
    <lineage>
        <taxon>Bacteria</taxon>
        <taxon>Bacillati</taxon>
        <taxon>Actinomycetota</taxon>
        <taxon>Actinomycetes</taxon>
        <taxon>Mycobacteriales</taxon>
        <taxon>Nocardiaceae</taxon>
        <taxon>Rhodococcoides</taxon>
    </lineage>
</organism>
<dbReference type="EMBL" id="JABUBU010000006">
    <property type="protein sequence ID" value="MBY6367091.1"/>
    <property type="molecule type" value="Genomic_DNA"/>
</dbReference>
<sequence length="171" mass="18058">MSANLPPTSSLRRATDLRQHLSEICGLDAALDDCITALTEHDQDIADLGEEVADRPATDLGLVVDSVLTKTLCRMANAADTDDTPPLPVFAGSPPPIFDRNVVDAASRCWEHELPAGVSVVVIDQWSPEAGFQRLDPEIVLDGAYSVFTAAEAFELSSALTTAGAILGGAR</sequence>
<evidence type="ECO:0000313" key="2">
    <source>
        <dbReference type="Proteomes" id="UP000825228"/>
    </source>
</evidence>
<accession>A0ABS7P4Z5</accession>
<name>A0ABS7P4Z5_9NOCA</name>
<reference evidence="1 2" key="1">
    <citation type="submission" date="2020-06" db="EMBL/GenBank/DDBJ databases">
        <title>Taxonomy, biology and ecology of Rhodococcus bacteria occurring in California pistachio and other woody hosts as revealed by genome sequence analyses.</title>
        <authorList>
            <person name="Gai Y."/>
            <person name="Riely B."/>
        </authorList>
    </citation>
    <scope>NUCLEOTIDE SEQUENCE [LARGE SCALE GENOMIC DNA]</scope>
    <source>
        <strain evidence="1 2">BP-281</strain>
    </source>
</reference>
<gene>
    <name evidence="1" type="ORF">HQ603_10025</name>
</gene>
<keyword evidence="2" id="KW-1185">Reference proteome</keyword>
<protein>
    <submittedName>
        <fullName evidence="1">Uncharacterized protein</fullName>
    </submittedName>
</protein>
<evidence type="ECO:0000313" key="1">
    <source>
        <dbReference type="EMBL" id="MBY6367091.1"/>
    </source>
</evidence>
<comment type="caution">
    <text evidence="1">The sequence shown here is derived from an EMBL/GenBank/DDBJ whole genome shotgun (WGS) entry which is preliminary data.</text>
</comment>
<dbReference type="RefSeq" id="WP_222684396.1">
    <property type="nucleotide sequence ID" value="NZ_JABUBT010000007.1"/>
</dbReference>
<proteinExistence type="predicted"/>
<dbReference type="Proteomes" id="UP000825228">
    <property type="component" value="Unassembled WGS sequence"/>
</dbReference>